<keyword evidence="2" id="KW-0808">Transferase</keyword>
<evidence type="ECO:0000313" key="2">
    <source>
        <dbReference type="EMBL" id="OWY92958.1"/>
    </source>
</evidence>
<dbReference type="InterPro" id="IPR051320">
    <property type="entry name" value="Viral_Replic_Matur_Polypro"/>
</dbReference>
<dbReference type="PANTHER" id="PTHR33064:SF37">
    <property type="entry name" value="RIBONUCLEASE H"/>
    <property type="match status" value="1"/>
</dbReference>
<dbReference type="InterPro" id="IPR000477">
    <property type="entry name" value="RT_dom"/>
</dbReference>
<dbReference type="CDD" id="cd01647">
    <property type="entry name" value="RT_LTR"/>
    <property type="match status" value="1"/>
</dbReference>
<dbReference type="OrthoDB" id="111267at2759"/>
<dbReference type="Gene3D" id="3.10.10.10">
    <property type="entry name" value="HIV Type 1 Reverse Transcriptase, subunit A, domain 1"/>
    <property type="match status" value="1"/>
</dbReference>
<dbReference type="SUPFAM" id="SSF56672">
    <property type="entry name" value="DNA/RNA polymerases"/>
    <property type="match status" value="1"/>
</dbReference>
<comment type="caution">
    <text evidence="2">The sequence shown here is derived from an EMBL/GenBank/DDBJ whole genome shotgun (WGS) entry which is preliminary data.</text>
</comment>
<name>A0A225UIZ6_9STRA</name>
<dbReference type="PANTHER" id="PTHR33064">
    <property type="entry name" value="POL PROTEIN"/>
    <property type="match status" value="1"/>
</dbReference>
<accession>A0A225UIZ6</accession>
<protein>
    <submittedName>
        <fullName evidence="2">Reverse transcriptase</fullName>
    </submittedName>
</protein>
<dbReference type="InterPro" id="IPR043502">
    <property type="entry name" value="DNA/RNA_pol_sf"/>
</dbReference>
<dbReference type="Pfam" id="PF00078">
    <property type="entry name" value="RVT_1"/>
    <property type="match status" value="1"/>
</dbReference>
<organism evidence="2 3">
    <name type="scientific">Phytophthora megakarya</name>
    <dbReference type="NCBI Taxonomy" id="4795"/>
    <lineage>
        <taxon>Eukaryota</taxon>
        <taxon>Sar</taxon>
        <taxon>Stramenopiles</taxon>
        <taxon>Oomycota</taxon>
        <taxon>Peronosporomycetes</taxon>
        <taxon>Peronosporales</taxon>
        <taxon>Peronosporaceae</taxon>
        <taxon>Phytophthora</taxon>
    </lineage>
</organism>
<sequence length="258" mass="29762">MIRASKSPLVNGLTQPMVYPTPLVTDLLDDLDKYRWHCSLDMVSGFWVVLILDRARLISAFVTLVGLFERLRMPFGLCNTPRIYQRLIDNALSGFWELSPTGNTREGFRDGVPSKPGTRSVLSRRSYIDDILIGGTSWDDMCKKVERLLKVCEEWHLSITVEKSEWGMSRVDYLGYEVSEYGLGAKPKNLETLATLEFQRTQKGSTVVFGLNYYHRFIPDFAIYATAFYSLTARDFEERIMNPETRDLNTWTHDERAF</sequence>
<dbReference type="InterPro" id="IPR043128">
    <property type="entry name" value="Rev_trsase/Diguanyl_cyclase"/>
</dbReference>
<feature type="non-terminal residue" evidence="2">
    <location>
        <position position="258"/>
    </location>
</feature>
<evidence type="ECO:0000259" key="1">
    <source>
        <dbReference type="PROSITE" id="PS50878"/>
    </source>
</evidence>
<gene>
    <name evidence="2" type="ORF">PHMEG_00037812</name>
</gene>
<keyword evidence="2" id="KW-0695">RNA-directed DNA polymerase</keyword>
<dbReference type="GO" id="GO:0003964">
    <property type="term" value="F:RNA-directed DNA polymerase activity"/>
    <property type="evidence" value="ECO:0007669"/>
    <property type="project" value="UniProtKB-KW"/>
</dbReference>
<reference evidence="3" key="1">
    <citation type="submission" date="2017-03" db="EMBL/GenBank/DDBJ databases">
        <title>Phytopthora megakarya and P. palmivora, two closely related causual agents of cacao black pod achieved similar genome size and gene model numbers by different mechanisms.</title>
        <authorList>
            <person name="Ali S."/>
            <person name="Shao J."/>
            <person name="Larry D.J."/>
            <person name="Kronmiller B."/>
            <person name="Shen D."/>
            <person name="Strem M.D."/>
            <person name="Melnick R.L."/>
            <person name="Guiltinan M.J."/>
            <person name="Tyler B.M."/>
            <person name="Meinhardt L.W."/>
            <person name="Bailey B.A."/>
        </authorList>
    </citation>
    <scope>NUCLEOTIDE SEQUENCE [LARGE SCALE GENOMIC DNA]</scope>
    <source>
        <strain evidence="3">zdho120</strain>
    </source>
</reference>
<dbReference type="Proteomes" id="UP000198211">
    <property type="component" value="Unassembled WGS sequence"/>
</dbReference>
<dbReference type="STRING" id="4795.A0A225UIZ6"/>
<feature type="domain" description="Reverse transcriptase" evidence="1">
    <location>
        <begin position="1"/>
        <end position="178"/>
    </location>
</feature>
<keyword evidence="3" id="KW-1185">Reference proteome</keyword>
<proteinExistence type="predicted"/>
<dbReference type="PROSITE" id="PS50878">
    <property type="entry name" value="RT_POL"/>
    <property type="match status" value="1"/>
</dbReference>
<keyword evidence="2" id="KW-0548">Nucleotidyltransferase</keyword>
<evidence type="ECO:0000313" key="3">
    <source>
        <dbReference type="Proteomes" id="UP000198211"/>
    </source>
</evidence>
<dbReference type="AlphaFoldDB" id="A0A225UIZ6"/>
<dbReference type="EMBL" id="NBNE01016954">
    <property type="protein sequence ID" value="OWY92958.1"/>
    <property type="molecule type" value="Genomic_DNA"/>
</dbReference>
<dbReference type="Gene3D" id="3.30.70.270">
    <property type="match status" value="1"/>
</dbReference>